<reference evidence="2" key="2">
    <citation type="submission" date="2024-04" db="EMBL/GenBank/DDBJ databases">
        <authorList>
            <person name="Chen Y."/>
            <person name="Shah S."/>
            <person name="Dougan E. K."/>
            <person name="Thang M."/>
            <person name="Chan C."/>
        </authorList>
    </citation>
    <scope>NUCLEOTIDE SEQUENCE [LARGE SCALE GENOMIC DNA]</scope>
</reference>
<evidence type="ECO:0000313" key="4">
    <source>
        <dbReference type="Proteomes" id="UP001152797"/>
    </source>
</evidence>
<dbReference type="OrthoDB" id="407181at2759"/>
<dbReference type="AlphaFoldDB" id="A0A9P1CGB7"/>
<accession>A0A9P1CGB7</accession>
<gene>
    <name evidence="1" type="ORF">C1SCF055_LOCUS16778</name>
</gene>
<protein>
    <submittedName>
        <fullName evidence="3">Riboflavin biosynthesis protein RibBA</fullName>
    </submittedName>
</protein>
<organism evidence="1">
    <name type="scientific">Cladocopium goreaui</name>
    <dbReference type="NCBI Taxonomy" id="2562237"/>
    <lineage>
        <taxon>Eukaryota</taxon>
        <taxon>Sar</taxon>
        <taxon>Alveolata</taxon>
        <taxon>Dinophyceae</taxon>
        <taxon>Suessiales</taxon>
        <taxon>Symbiodiniaceae</taxon>
        <taxon>Cladocopium</taxon>
    </lineage>
</organism>
<keyword evidence="4" id="KW-1185">Reference proteome</keyword>
<evidence type="ECO:0000313" key="3">
    <source>
        <dbReference type="EMBL" id="CAL4777038.1"/>
    </source>
</evidence>
<name>A0A9P1CGB7_9DINO</name>
<dbReference type="EMBL" id="CAMXCT020001399">
    <property type="protein sequence ID" value="CAL1143101.1"/>
    <property type="molecule type" value="Genomic_DNA"/>
</dbReference>
<comment type="caution">
    <text evidence="1">The sequence shown here is derived from an EMBL/GenBank/DDBJ whole genome shotgun (WGS) entry which is preliminary data.</text>
</comment>
<dbReference type="Proteomes" id="UP001152797">
    <property type="component" value="Unassembled WGS sequence"/>
</dbReference>
<evidence type="ECO:0000313" key="2">
    <source>
        <dbReference type="EMBL" id="CAL1143101.1"/>
    </source>
</evidence>
<evidence type="ECO:0000313" key="1">
    <source>
        <dbReference type="EMBL" id="CAI3989726.1"/>
    </source>
</evidence>
<proteinExistence type="predicted"/>
<reference evidence="1" key="1">
    <citation type="submission" date="2022-10" db="EMBL/GenBank/DDBJ databases">
        <authorList>
            <person name="Chen Y."/>
            <person name="Dougan E. K."/>
            <person name="Chan C."/>
            <person name="Rhodes N."/>
            <person name="Thang M."/>
        </authorList>
    </citation>
    <scope>NUCLEOTIDE SEQUENCE</scope>
</reference>
<sequence length="159" mass="17720">MTELRTTQTRHPITTLALRGICKAYTLERIFDILDAACEDERKYDFVHLPKSGGQTHGGLAIVNFLDEKSCGQCLQKLLAMSDGSLSGIKSIGQSYIQGFAENLAYFTVLSRQSAGEEPMIFEHGEAVRDIWPVIQKHVTPELITWAQEQLGIAWHSLA</sequence>
<dbReference type="EMBL" id="CAMXCT010001399">
    <property type="protein sequence ID" value="CAI3989726.1"/>
    <property type="molecule type" value="Genomic_DNA"/>
</dbReference>
<dbReference type="EMBL" id="CAMXCT030001399">
    <property type="protein sequence ID" value="CAL4777038.1"/>
    <property type="molecule type" value="Genomic_DNA"/>
</dbReference>